<keyword evidence="1" id="KW-0812">Transmembrane</keyword>
<feature type="transmembrane region" description="Helical" evidence="1">
    <location>
        <begin position="281"/>
        <end position="308"/>
    </location>
</feature>
<keyword evidence="1" id="KW-0472">Membrane</keyword>
<reference evidence="2 3" key="1">
    <citation type="submission" date="2020-08" db="EMBL/GenBank/DDBJ databases">
        <title>Genome sequence of Erysipelothrix inopinata DSM 15511T.</title>
        <authorList>
            <person name="Hyun D.-W."/>
            <person name="Bae J.-W."/>
        </authorList>
    </citation>
    <scope>NUCLEOTIDE SEQUENCE [LARGE SCALE GENOMIC DNA]</scope>
    <source>
        <strain evidence="2 3">DSM 15511</strain>
    </source>
</reference>
<keyword evidence="3" id="KW-1185">Reference proteome</keyword>
<keyword evidence="1" id="KW-1133">Transmembrane helix</keyword>
<evidence type="ECO:0008006" key="4">
    <source>
        <dbReference type="Google" id="ProtNLM"/>
    </source>
</evidence>
<organism evidence="2 3">
    <name type="scientific">Erysipelothrix inopinata</name>
    <dbReference type="NCBI Taxonomy" id="225084"/>
    <lineage>
        <taxon>Bacteria</taxon>
        <taxon>Bacillati</taxon>
        <taxon>Bacillota</taxon>
        <taxon>Erysipelotrichia</taxon>
        <taxon>Erysipelotrichales</taxon>
        <taxon>Erysipelotrichaceae</taxon>
        <taxon>Erysipelothrix</taxon>
    </lineage>
</organism>
<evidence type="ECO:0000313" key="3">
    <source>
        <dbReference type="Proteomes" id="UP000515928"/>
    </source>
</evidence>
<sequence length="708" mass="81898">MKKINSALTIIIAVLIFQMISSTFNQQYHLSSYDFATQDKEDDLRVISLSVSTETFKGSQEVFVDTLINYLEVTPYDVSVLSVGEATGYEEAVDRLYVKSKDSAYSHLYIKGIVPQNSPNNHNLGSIITNYDENRVQIIQPFRFDREIRYDGVMNKLEHKSLHDLNELVGDKANFIVNLNFFVPNEETSKFQDTLRTEYFNQYFTCEENQNSEQICGLNVHTRMPVDIRNFEWKLFDLNVGYPLLIMLVSCISLITIIIYQEIQNKKEIIIRKMHGNSEWIIFLRLLLPLILQTLFLFVLTLILLFIICYEGPFVLLKSLLHTLLKVSLIFSALIAILVFALACIQRITNKGHYLKRETRIPIIYFGNVILKVIVIVMLSIPLVTHAEHVMKRYTYQHELNQMTNYFDQVISSVNYGYEFNGDDELRMNQELFHLANENDIAYINFTDIMRNFENSSFSVPVEINTVAFKLLFPEIQDVMFGKDSVEITTLQDESPFLSQDAIRLDKTPDITTPFYTWGVLKNPSYRLVLNPSSDDLNMINFMSLYTTNGNAVGANQFFEQVSQNITNPEILKLQTLQSSSQKVLTRTLFELTMKVMVIFLLVFVYSKLLIGLYLNSYGKHLTIQYLHGVSRAKRYTPIYMHQIISIFMSSVFTVFILLKEVGGMMLTSVGLISLYFIVILIFDLLLIYFQLRKFERKSVVVLKGDQS</sequence>
<gene>
    <name evidence="2" type="ORF">H9L01_05675</name>
</gene>
<dbReference type="RefSeq" id="WP_187533016.1">
    <property type="nucleotide sequence ID" value="NZ_CBCSHU010000002.1"/>
</dbReference>
<dbReference type="KEGG" id="eio:H9L01_05675"/>
<feature type="transmembrane region" description="Helical" evidence="1">
    <location>
        <begin position="639"/>
        <end position="659"/>
    </location>
</feature>
<evidence type="ECO:0000313" key="2">
    <source>
        <dbReference type="EMBL" id="QNN59882.1"/>
    </source>
</evidence>
<evidence type="ECO:0000256" key="1">
    <source>
        <dbReference type="SAM" id="Phobius"/>
    </source>
</evidence>
<protein>
    <recommendedName>
        <fullName evidence="4">DUF1430 domain-containing protein</fullName>
    </recommendedName>
</protein>
<dbReference type="EMBL" id="CP060715">
    <property type="protein sequence ID" value="QNN59882.1"/>
    <property type="molecule type" value="Genomic_DNA"/>
</dbReference>
<proteinExistence type="predicted"/>
<feature type="transmembrane region" description="Helical" evidence="1">
    <location>
        <begin position="665"/>
        <end position="690"/>
    </location>
</feature>
<name>A0A7G9RWA7_9FIRM</name>
<dbReference type="AlphaFoldDB" id="A0A7G9RWA7"/>
<accession>A0A7G9RWA7</accession>
<feature type="transmembrane region" description="Helical" evidence="1">
    <location>
        <begin position="240"/>
        <end position="260"/>
    </location>
</feature>
<feature type="transmembrane region" description="Helical" evidence="1">
    <location>
        <begin position="320"/>
        <end position="343"/>
    </location>
</feature>
<feature type="transmembrane region" description="Helical" evidence="1">
    <location>
        <begin position="363"/>
        <end position="384"/>
    </location>
</feature>
<feature type="transmembrane region" description="Helical" evidence="1">
    <location>
        <begin position="596"/>
        <end position="618"/>
    </location>
</feature>
<dbReference type="Proteomes" id="UP000515928">
    <property type="component" value="Chromosome"/>
</dbReference>